<dbReference type="GO" id="GO:0006508">
    <property type="term" value="P:proteolysis"/>
    <property type="evidence" value="ECO:0007669"/>
    <property type="project" value="InterPro"/>
</dbReference>
<dbReference type="GO" id="GO:0004181">
    <property type="term" value="F:metallocarboxypeptidase activity"/>
    <property type="evidence" value="ECO:0007669"/>
    <property type="project" value="InterPro"/>
</dbReference>
<dbReference type="KEGG" id="sarm:DVA86_16025"/>
<proteinExistence type="predicted"/>
<gene>
    <name evidence="2" type="ORF">DVA86_16025</name>
</gene>
<dbReference type="GO" id="GO:0008270">
    <property type="term" value="F:zinc ion binding"/>
    <property type="evidence" value="ECO:0007669"/>
    <property type="project" value="InterPro"/>
</dbReference>
<dbReference type="AlphaFoldDB" id="A0A345XQM7"/>
<dbReference type="Proteomes" id="UP000254425">
    <property type="component" value="Chromosome"/>
</dbReference>
<dbReference type="InterPro" id="IPR000834">
    <property type="entry name" value="Peptidase_M14"/>
</dbReference>
<evidence type="ECO:0000313" key="2">
    <source>
        <dbReference type="EMBL" id="AXK33943.1"/>
    </source>
</evidence>
<dbReference type="Pfam" id="PF00246">
    <property type="entry name" value="Peptidase_M14"/>
    <property type="match status" value="1"/>
</dbReference>
<organism evidence="2 3">
    <name type="scientific">Streptomyces armeniacus</name>
    <dbReference type="NCBI Taxonomy" id="83291"/>
    <lineage>
        <taxon>Bacteria</taxon>
        <taxon>Bacillati</taxon>
        <taxon>Actinomycetota</taxon>
        <taxon>Actinomycetes</taxon>
        <taxon>Kitasatosporales</taxon>
        <taxon>Streptomycetaceae</taxon>
        <taxon>Streptomyces</taxon>
    </lineage>
</organism>
<evidence type="ECO:0000259" key="1">
    <source>
        <dbReference type="SMART" id="SM00631"/>
    </source>
</evidence>
<evidence type="ECO:0000313" key="3">
    <source>
        <dbReference type="Proteomes" id="UP000254425"/>
    </source>
</evidence>
<dbReference type="RefSeq" id="WP_208879103.1">
    <property type="nucleotide sequence ID" value="NZ_CP031320.1"/>
</dbReference>
<accession>A0A345XQM7</accession>
<keyword evidence="3" id="KW-1185">Reference proteome</keyword>
<reference evidence="2 3" key="1">
    <citation type="submission" date="2018-07" db="EMBL/GenBank/DDBJ databases">
        <title>Draft genome of the type strain Streptomyces armeniacus ATCC 15676.</title>
        <authorList>
            <person name="Labana P."/>
            <person name="Gosse J.T."/>
            <person name="Boddy C.N."/>
        </authorList>
    </citation>
    <scope>NUCLEOTIDE SEQUENCE [LARGE SCALE GENOMIC DNA]</scope>
    <source>
        <strain evidence="2 3">ATCC 15676</strain>
    </source>
</reference>
<dbReference type="EMBL" id="CP031320">
    <property type="protein sequence ID" value="AXK33943.1"/>
    <property type="molecule type" value="Genomic_DNA"/>
</dbReference>
<dbReference type="SMART" id="SM00631">
    <property type="entry name" value="Zn_pept"/>
    <property type="match status" value="1"/>
</dbReference>
<sequence length="444" mass="47781">MDGTGETFGNVFGTVEELGSRARELALRRPDRCAVRQVGTSRLGAPLVLLTVGHGPRDVLVVAGAHANEPVGGVTALELARRLSAGPQPPERAGARWHFLLCLDPDGARRNEGWLRGPYNDLARYHRHSFRPHFAGQPEWLPAPGTPALPETRALLDLLDELRPVLQCSLHGVDIGGSWVQLTREVPGLAGPLAASAAARGIPLELGPFDAFYWPSRERGVFLMPGPDGRERHGVLPDDNAHSHSTWFHPHGHGTVTAVIEVPMWADDRVADEGTAYERTLHGISARLRDQSAELAALLASVRPVLPARSPLLEPLDEYLTHADGIADLWDPDVARDSRGRDLPPLPPLNTARLASLDIAGQRVTLRAAGLLCQLLDGGDGPGPARDTVRRLVADWCGPYAARVRPVPVAAQVAHQADTVLAVFDRLAPHAVPPPQARSAIEDA</sequence>
<name>A0A345XQM7_9ACTN</name>
<dbReference type="Gene3D" id="3.40.630.10">
    <property type="entry name" value="Zn peptidases"/>
    <property type="match status" value="1"/>
</dbReference>
<dbReference type="SUPFAM" id="SSF53187">
    <property type="entry name" value="Zn-dependent exopeptidases"/>
    <property type="match status" value="1"/>
</dbReference>
<protein>
    <submittedName>
        <fullName evidence="2">Dehydrogenase</fullName>
    </submittedName>
</protein>
<feature type="domain" description="Peptidase M14" evidence="1">
    <location>
        <begin position="12"/>
        <end position="290"/>
    </location>
</feature>